<dbReference type="AlphaFoldDB" id="A0AA48M1R5"/>
<sequence length="185" mass="20076">MFRASLIATALLVTPAAQAEPDYSRVLDAETFSIENGETDRAVLVANGESSSDLYVYLNLDNADGKAPKPALVKKDAAWDGGIWGSRPSLETTARGSLLIKSENTGAGRDRWTQTLTVVYRNREFIVAGLTREAHDTLSPDAGHSCDLNFLSGKGKKDGKSVEIKTPAMKLVDWSDGELPKECRF</sequence>
<proteinExistence type="predicted"/>
<gene>
    <name evidence="1" type="ORF">AMST5_02357</name>
</gene>
<dbReference type="EMBL" id="OY288114">
    <property type="protein sequence ID" value="CAJ0871810.1"/>
    <property type="molecule type" value="Genomic_DNA"/>
</dbReference>
<reference evidence="1" key="1">
    <citation type="submission" date="2023-07" db="EMBL/GenBank/DDBJ databases">
        <authorList>
            <person name="Pelsma A.J. K."/>
        </authorList>
    </citation>
    <scope>NUCLEOTIDE SEQUENCE</scope>
</reference>
<evidence type="ECO:0000313" key="1">
    <source>
        <dbReference type="EMBL" id="CAJ0871810.1"/>
    </source>
</evidence>
<protein>
    <submittedName>
        <fullName evidence="1">Uncharacterized protein</fullName>
    </submittedName>
</protein>
<name>A0AA48M1R5_9ZZZZ</name>
<accession>A0AA48M1R5</accession>
<organism evidence="1">
    <name type="scientific">freshwater sediment metagenome</name>
    <dbReference type="NCBI Taxonomy" id="556182"/>
    <lineage>
        <taxon>unclassified sequences</taxon>
        <taxon>metagenomes</taxon>
        <taxon>ecological metagenomes</taxon>
    </lineage>
</organism>